<dbReference type="Gene3D" id="1.10.10.10">
    <property type="entry name" value="Winged helix-like DNA-binding domain superfamily/Winged helix DNA-binding domain"/>
    <property type="match status" value="1"/>
</dbReference>
<evidence type="ECO:0000256" key="4">
    <source>
        <dbReference type="ARBA" id="ARBA00023163"/>
    </source>
</evidence>
<dbReference type="InterPro" id="IPR036388">
    <property type="entry name" value="WH-like_DNA-bd_sf"/>
</dbReference>
<dbReference type="SUPFAM" id="SSF46785">
    <property type="entry name" value="Winged helix' DNA-binding domain"/>
    <property type="match status" value="1"/>
</dbReference>
<evidence type="ECO:0000313" key="10">
    <source>
        <dbReference type="Proteomes" id="UP000501443"/>
    </source>
</evidence>
<dbReference type="InterPro" id="IPR036390">
    <property type="entry name" value="WH_DNA-bd_sf"/>
</dbReference>
<dbReference type="GO" id="GO:0003700">
    <property type="term" value="F:DNA-binding transcription factor activity"/>
    <property type="evidence" value="ECO:0007669"/>
    <property type="project" value="InterPro"/>
</dbReference>
<keyword evidence="2" id="KW-0805">Transcription regulation</keyword>
<name>A0A178JCL7_9VIBR</name>
<evidence type="ECO:0000313" key="11">
    <source>
        <dbReference type="Proteomes" id="UP001150001"/>
    </source>
</evidence>
<dbReference type="InterPro" id="IPR000847">
    <property type="entry name" value="LysR_HTH_N"/>
</dbReference>
<evidence type="ECO:0000313" key="8">
    <source>
        <dbReference type="EMBL" id="QJY35771.1"/>
    </source>
</evidence>
<evidence type="ECO:0000256" key="3">
    <source>
        <dbReference type="ARBA" id="ARBA00023125"/>
    </source>
</evidence>
<evidence type="ECO:0000313" key="9">
    <source>
        <dbReference type="Proteomes" id="UP000094761"/>
    </source>
</evidence>
<sequence>MLITPERLTYMIAVAETGSFSAAGRKFGVTASAVAQVIQNMEIDLDVVLFDRVAGKAPKLTEVGKALYLQALEVAPRLQAMEKRAQAYQAGVEDKLTIAVFGFTLFPEYVESINALSREFPELKINLIDVEETQGLAPNHDDAADIIIAPARLEVRTGYDAHIFDQIDWRFVVSPTHLLANKKGELSRHDLLDHTQIIPSENAFADKTLIESIRQSPSLIHCSRFYQLRALLLQGVGFSLLPAQLSEPLVSTNQLVELKLDFDDKNTRWPIEIAWSPSLGPAGRWFVEQFVEI</sequence>
<dbReference type="PANTHER" id="PTHR30419:SF30">
    <property type="entry name" value="LYSR FAMILY TRANSCRIPTIONAL REGULATOR"/>
    <property type="match status" value="1"/>
</dbReference>
<dbReference type="PANTHER" id="PTHR30419">
    <property type="entry name" value="HTH-TYPE TRANSCRIPTIONAL REGULATOR YBHD"/>
    <property type="match status" value="1"/>
</dbReference>
<reference evidence="6" key="3">
    <citation type="submission" date="2022-11" db="EMBL/GenBank/DDBJ databases">
        <title>Role of the vibriolysin VemA secreted by the emergent pathogen Vibrio europaeus in the colonization of Manila clam mucus.</title>
        <authorList>
            <person name="Martinez C."/>
            <person name="Rodriguez S."/>
            <person name="Vences A."/>
            <person name="Barja J.L."/>
            <person name="Toranzo A.E."/>
            <person name="Dubert J."/>
        </authorList>
    </citation>
    <scope>NUCLEOTIDE SEQUENCE</scope>
    <source>
        <strain evidence="6">3454</strain>
    </source>
</reference>
<proteinExistence type="inferred from homology"/>
<organism evidence="7 9">
    <name type="scientific">Vibrio europaeus</name>
    <dbReference type="NCBI Taxonomy" id="300876"/>
    <lineage>
        <taxon>Bacteria</taxon>
        <taxon>Pseudomonadati</taxon>
        <taxon>Pseudomonadota</taxon>
        <taxon>Gammaproteobacteria</taxon>
        <taxon>Vibrionales</taxon>
        <taxon>Vibrionaceae</taxon>
        <taxon>Vibrio</taxon>
        <taxon>Vibrio oreintalis group</taxon>
    </lineage>
</organism>
<dbReference type="Proteomes" id="UP000501443">
    <property type="component" value="Chromosome 1"/>
</dbReference>
<dbReference type="PROSITE" id="PS50931">
    <property type="entry name" value="HTH_LYSR"/>
    <property type="match status" value="1"/>
</dbReference>
<dbReference type="SUPFAM" id="SSF53850">
    <property type="entry name" value="Periplasmic binding protein-like II"/>
    <property type="match status" value="1"/>
</dbReference>
<reference evidence="7 9" key="1">
    <citation type="submission" date="2016-03" db="EMBL/GenBank/DDBJ databases">
        <title>Draft genome sequence of the Vibrio tubiashii subs. europaeus.</title>
        <authorList>
            <person name="Spinard E."/>
            <person name="Dubert J."/>
            <person name="Nelson D.R."/>
            <person name="Barja J.L."/>
        </authorList>
    </citation>
    <scope>NUCLEOTIDE SEQUENCE [LARGE SCALE GENOMIC DNA]</scope>
    <source>
        <strain evidence="9">PP-638</strain>
        <strain evidence="7">PP2-638</strain>
    </source>
</reference>
<evidence type="ECO:0000259" key="5">
    <source>
        <dbReference type="PROSITE" id="PS50931"/>
    </source>
</evidence>
<dbReference type="OrthoDB" id="8885940at2"/>
<evidence type="ECO:0000256" key="1">
    <source>
        <dbReference type="ARBA" id="ARBA00009437"/>
    </source>
</evidence>
<dbReference type="InterPro" id="IPR005119">
    <property type="entry name" value="LysR_subst-bd"/>
</dbReference>
<dbReference type="Proteomes" id="UP000094761">
    <property type="component" value="Unassembled WGS sequence"/>
</dbReference>
<dbReference type="GO" id="GO:0003677">
    <property type="term" value="F:DNA binding"/>
    <property type="evidence" value="ECO:0007669"/>
    <property type="project" value="UniProtKB-KW"/>
</dbReference>
<accession>A0A178JCL7</accession>
<dbReference type="Gene3D" id="3.40.190.290">
    <property type="match status" value="1"/>
</dbReference>
<dbReference type="EMBL" id="JAPFIT010000031">
    <property type="protein sequence ID" value="MDC5742942.1"/>
    <property type="molecule type" value="Genomic_DNA"/>
</dbReference>
<dbReference type="Pfam" id="PF03466">
    <property type="entry name" value="LysR_substrate"/>
    <property type="match status" value="1"/>
</dbReference>
<evidence type="ECO:0000313" key="7">
    <source>
        <dbReference type="EMBL" id="OAM99974.1"/>
    </source>
</evidence>
<gene>
    <name evidence="7" type="ORF">AZ468_02300</name>
    <name evidence="8" type="ORF">HOO69_03740</name>
    <name evidence="6" type="ORF">OPW20_23060</name>
</gene>
<protein>
    <submittedName>
        <fullName evidence="7">LysR family transcriptional regulator</fullName>
    </submittedName>
</protein>
<evidence type="ECO:0000313" key="6">
    <source>
        <dbReference type="EMBL" id="MDC5742942.1"/>
    </source>
</evidence>
<dbReference type="EMBL" id="CP053541">
    <property type="protein sequence ID" value="QJY35771.1"/>
    <property type="molecule type" value="Genomic_DNA"/>
</dbReference>
<keyword evidence="11" id="KW-1185">Reference proteome</keyword>
<dbReference type="AlphaFoldDB" id="A0A178JCL7"/>
<feature type="domain" description="HTH lysR-type" evidence="5">
    <location>
        <begin position="3"/>
        <end position="61"/>
    </location>
</feature>
<dbReference type="InterPro" id="IPR050950">
    <property type="entry name" value="HTH-type_LysR_regulators"/>
</dbReference>
<reference evidence="8 10" key="2">
    <citation type="submission" date="2020-05" db="EMBL/GenBank/DDBJ databases">
        <title>First description outside Europe of the emergent pathogen for shellfish aquaculture Vibrio europaeus.</title>
        <authorList>
            <person name="Dubert J."/>
            <person name="Rojas R."/>
        </authorList>
    </citation>
    <scope>NUCLEOTIDE SEQUENCE [LARGE SCALE GENOMIC DNA]</scope>
    <source>
        <strain evidence="8 10">NPI-1</strain>
    </source>
</reference>
<dbReference type="Proteomes" id="UP001150001">
    <property type="component" value="Unassembled WGS sequence"/>
</dbReference>
<comment type="similarity">
    <text evidence="1">Belongs to the LysR transcriptional regulatory family.</text>
</comment>
<dbReference type="EMBL" id="LUAX01000001">
    <property type="protein sequence ID" value="OAM99974.1"/>
    <property type="molecule type" value="Genomic_DNA"/>
</dbReference>
<keyword evidence="4" id="KW-0804">Transcription</keyword>
<dbReference type="RefSeq" id="WP_069665939.1">
    <property type="nucleotide sequence ID" value="NZ_CP053541.1"/>
</dbReference>
<evidence type="ECO:0000256" key="2">
    <source>
        <dbReference type="ARBA" id="ARBA00023015"/>
    </source>
</evidence>
<dbReference type="GeneID" id="78074508"/>
<dbReference type="CDD" id="cd05466">
    <property type="entry name" value="PBP2_LTTR_substrate"/>
    <property type="match status" value="1"/>
</dbReference>
<keyword evidence="3" id="KW-0238">DNA-binding</keyword>
<dbReference type="Pfam" id="PF00126">
    <property type="entry name" value="HTH_1"/>
    <property type="match status" value="1"/>
</dbReference>
<dbReference type="GO" id="GO:0005829">
    <property type="term" value="C:cytosol"/>
    <property type="evidence" value="ECO:0007669"/>
    <property type="project" value="TreeGrafter"/>
</dbReference>